<evidence type="ECO:0008006" key="3">
    <source>
        <dbReference type="Google" id="ProtNLM"/>
    </source>
</evidence>
<gene>
    <name evidence="1" type="ORF">Din_001287</name>
    <name evidence="2" type="ORF">Din_001288</name>
</gene>
<dbReference type="GO" id="GO:0005739">
    <property type="term" value="C:mitochondrion"/>
    <property type="evidence" value="ECO:0007669"/>
    <property type="project" value="TreeGrafter"/>
</dbReference>
<evidence type="ECO:0000313" key="1">
    <source>
        <dbReference type="EMBL" id="MPA31846.1"/>
    </source>
</evidence>
<dbReference type="EMBL" id="GHES01001288">
    <property type="protein sequence ID" value="MPA31847.1"/>
    <property type="molecule type" value="Transcribed_RNA"/>
</dbReference>
<evidence type="ECO:0000313" key="2">
    <source>
        <dbReference type="EMBL" id="MPA31847.1"/>
    </source>
</evidence>
<dbReference type="AlphaFoldDB" id="A0A5B6YJ29"/>
<dbReference type="PANTHER" id="PTHR33509:SF34">
    <property type="entry name" value="LATE EMBRYOGENIS ABUNDANT PROTEIN 41"/>
    <property type="match status" value="1"/>
</dbReference>
<accession>A0A5B6YJ29</accession>
<name>A0A5B6YJ29_DAVIN</name>
<protein>
    <recommendedName>
        <fullName evidence="3">Late embryogenesis abundant protein Lea5</fullName>
    </recommendedName>
</protein>
<dbReference type="InterPro" id="IPR004926">
    <property type="entry name" value="LEA_3a"/>
</dbReference>
<dbReference type="EMBL" id="GHES01001287">
    <property type="protein sequence ID" value="MPA31846.1"/>
    <property type="molecule type" value="Transcribed_RNA"/>
</dbReference>
<dbReference type="Pfam" id="PF03242">
    <property type="entry name" value="LEA_3a"/>
    <property type="match status" value="1"/>
</dbReference>
<dbReference type="GO" id="GO:0006950">
    <property type="term" value="P:response to stress"/>
    <property type="evidence" value="ECO:0007669"/>
    <property type="project" value="TreeGrafter"/>
</dbReference>
<dbReference type="PANTHER" id="PTHR33509">
    <property type="entry name" value="LATE EMBRYOGENIS ABUNDANT PROTEIN 2-RELATED"/>
    <property type="match status" value="1"/>
</dbReference>
<sequence length="102" mass="10513">MASSLSSAKLLASSVVDGLSLAINRRGYAAAASRGAVSGAGVGKGGSRSGMVGKAEETAVIKEKSSWAPDPVTGYYKPLDRAAEIDEAELREMALNHKVKPH</sequence>
<proteinExistence type="predicted"/>
<reference evidence="2" key="1">
    <citation type="submission" date="2019-08" db="EMBL/GenBank/DDBJ databases">
        <title>Reference gene set and small RNA set construction with multiple tissues from Davidia involucrata Baill.</title>
        <authorList>
            <person name="Yang H."/>
            <person name="Zhou C."/>
            <person name="Li G."/>
            <person name="Wang J."/>
            <person name="Gao P."/>
            <person name="Wang M."/>
            <person name="Wang R."/>
            <person name="Zhao Y."/>
        </authorList>
    </citation>
    <scope>NUCLEOTIDE SEQUENCE</scope>
    <source>
        <tissue evidence="2">Mixed with DoveR01_LX</tissue>
    </source>
</reference>
<organism evidence="2">
    <name type="scientific">Davidia involucrata</name>
    <name type="common">Dove tree</name>
    <dbReference type="NCBI Taxonomy" id="16924"/>
    <lineage>
        <taxon>Eukaryota</taxon>
        <taxon>Viridiplantae</taxon>
        <taxon>Streptophyta</taxon>
        <taxon>Embryophyta</taxon>
        <taxon>Tracheophyta</taxon>
        <taxon>Spermatophyta</taxon>
        <taxon>Magnoliopsida</taxon>
        <taxon>eudicotyledons</taxon>
        <taxon>Gunneridae</taxon>
        <taxon>Pentapetalae</taxon>
        <taxon>asterids</taxon>
        <taxon>Cornales</taxon>
        <taxon>Nyssaceae</taxon>
        <taxon>Davidia</taxon>
    </lineage>
</organism>